<evidence type="ECO:0000256" key="1">
    <source>
        <dbReference type="SAM" id="MobiDB-lite"/>
    </source>
</evidence>
<dbReference type="AlphaFoldDB" id="A0A6I4XU14"/>
<evidence type="ECO:0000313" key="3">
    <source>
        <dbReference type="Proteomes" id="UP000439965"/>
    </source>
</evidence>
<evidence type="ECO:0000313" key="2">
    <source>
        <dbReference type="EMBL" id="MXS27170.1"/>
    </source>
</evidence>
<comment type="caution">
    <text evidence="2">The sequence shown here is derived from an EMBL/GenBank/DDBJ whole genome shotgun (WGS) entry which is preliminary data.</text>
</comment>
<sequence length="86" mass="9983">MFSKFKEKSKAKKEQKKHLQRKKNFELRQAGKDPQKGWHSMVDTGMSGSCMRGAAIVDITGENLETYNYFSENQKQLAKEIDKKNQ</sequence>
<dbReference type="EMBL" id="WVTI01000016">
    <property type="protein sequence ID" value="MXS27170.1"/>
    <property type="molecule type" value="Genomic_DNA"/>
</dbReference>
<protein>
    <submittedName>
        <fullName evidence="2">Uncharacterized protein</fullName>
    </submittedName>
</protein>
<dbReference type="Proteomes" id="UP000439965">
    <property type="component" value="Unassembled WGS sequence"/>
</dbReference>
<reference evidence="2 3" key="1">
    <citation type="submission" date="2019-04" db="EMBL/GenBank/DDBJ databases">
        <title>Step-wise assembly of the neonatal virome modulated by breast feeding.</title>
        <authorList>
            <person name="Liang G."/>
            <person name="Bushman F."/>
        </authorList>
    </citation>
    <scope>NUCLEOTIDE SEQUENCE [LARGE SCALE GENOMIC DNA]</scope>
    <source>
        <strain evidence="2 3">E3404</strain>
    </source>
</reference>
<feature type="compositionally biased region" description="Basic residues" evidence="1">
    <location>
        <begin position="9"/>
        <end position="22"/>
    </location>
</feature>
<gene>
    <name evidence="2" type="ORF">GTI89_14005</name>
</gene>
<name>A0A6I4XU14_ENTGA</name>
<feature type="region of interest" description="Disordered" evidence="1">
    <location>
        <begin position="1"/>
        <end position="44"/>
    </location>
</feature>
<dbReference type="RefSeq" id="WP_142425574.1">
    <property type="nucleotide sequence ID" value="NZ_CABGTZ010000012.1"/>
</dbReference>
<proteinExistence type="predicted"/>
<organism evidence="2 3">
    <name type="scientific">Enterococcus gallinarum</name>
    <dbReference type="NCBI Taxonomy" id="1353"/>
    <lineage>
        <taxon>Bacteria</taxon>
        <taxon>Bacillati</taxon>
        <taxon>Bacillota</taxon>
        <taxon>Bacilli</taxon>
        <taxon>Lactobacillales</taxon>
        <taxon>Enterococcaceae</taxon>
        <taxon>Enterococcus</taxon>
    </lineage>
</organism>
<accession>A0A6I4XU14</accession>
<feature type="compositionally biased region" description="Basic and acidic residues" evidence="1">
    <location>
        <begin position="23"/>
        <end position="36"/>
    </location>
</feature>